<dbReference type="GO" id="GO:0003824">
    <property type="term" value="F:catalytic activity"/>
    <property type="evidence" value="ECO:0007669"/>
    <property type="project" value="InterPro"/>
</dbReference>
<gene>
    <name evidence="5" type="ORF">X474_16660</name>
</gene>
<evidence type="ECO:0000313" key="5">
    <source>
        <dbReference type="EMBL" id="KIX12908.1"/>
    </source>
</evidence>
<dbReference type="EMBL" id="AZAC01000021">
    <property type="protein sequence ID" value="KIX12908.1"/>
    <property type="molecule type" value="Genomic_DNA"/>
</dbReference>
<accession>A0A0D2HQZ8</accession>
<dbReference type="InterPro" id="IPR001310">
    <property type="entry name" value="Histidine_triad_HIT"/>
</dbReference>
<reference evidence="5 6" key="1">
    <citation type="submission" date="2013-11" db="EMBL/GenBank/DDBJ databases">
        <title>Metagenomic analysis of a methanogenic consortium involved in long chain n-alkane degradation.</title>
        <authorList>
            <person name="Davidova I.A."/>
            <person name="Callaghan A.V."/>
            <person name="Wawrik B."/>
            <person name="Pruitt S."/>
            <person name="Marks C."/>
            <person name="Duncan K.E."/>
            <person name="Suflita J.M."/>
        </authorList>
    </citation>
    <scope>NUCLEOTIDE SEQUENCE [LARGE SCALE GENOMIC DNA]</scope>
    <source>
        <strain evidence="5 6">SPR</strain>
    </source>
</reference>
<dbReference type="PROSITE" id="PS51084">
    <property type="entry name" value="HIT_2"/>
    <property type="match status" value="1"/>
</dbReference>
<dbReference type="InterPro" id="IPR036265">
    <property type="entry name" value="HIT-like_sf"/>
</dbReference>
<dbReference type="OrthoDB" id="9784774at2"/>
<dbReference type="InParanoid" id="A0A0D2HQZ8"/>
<dbReference type="InterPro" id="IPR011146">
    <property type="entry name" value="HIT-like"/>
</dbReference>
<dbReference type="InterPro" id="IPR039384">
    <property type="entry name" value="HINT"/>
</dbReference>
<name>A0A0D2HQZ8_9BACT</name>
<dbReference type="PANTHER" id="PTHR46648:SF1">
    <property type="entry name" value="ADENOSINE 5'-MONOPHOSPHORAMIDASE HNT1"/>
    <property type="match status" value="1"/>
</dbReference>
<comment type="caution">
    <text evidence="5">The sequence shown here is derived from an EMBL/GenBank/DDBJ whole genome shotgun (WGS) entry which is preliminary data.</text>
</comment>
<dbReference type="GO" id="GO:0009117">
    <property type="term" value="P:nucleotide metabolic process"/>
    <property type="evidence" value="ECO:0007669"/>
    <property type="project" value="TreeGrafter"/>
</dbReference>
<dbReference type="FunCoup" id="A0A0D2HQZ8">
    <property type="interactions" value="538"/>
</dbReference>
<dbReference type="PRINTS" id="PR00332">
    <property type="entry name" value="HISTRIAD"/>
</dbReference>
<dbReference type="AlphaFoldDB" id="A0A0D2HQZ8"/>
<dbReference type="SUPFAM" id="SSF54197">
    <property type="entry name" value="HIT-like"/>
    <property type="match status" value="1"/>
</dbReference>
<evidence type="ECO:0000313" key="6">
    <source>
        <dbReference type="Proteomes" id="UP000032233"/>
    </source>
</evidence>
<dbReference type="CDD" id="cd01277">
    <property type="entry name" value="HINT_subgroup"/>
    <property type="match status" value="1"/>
</dbReference>
<feature type="domain" description="HIT" evidence="4">
    <location>
        <begin position="10"/>
        <end position="117"/>
    </location>
</feature>
<dbReference type="PATRIC" id="fig|1429043.3.peg.3530"/>
<organism evidence="5 6">
    <name type="scientific">Dethiosulfatarculus sandiegensis</name>
    <dbReference type="NCBI Taxonomy" id="1429043"/>
    <lineage>
        <taxon>Bacteria</taxon>
        <taxon>Pseudomonadati</taxon>
        <taxon>Thermodesulfobacteriota</taxon>
        <taxon>Desulfarculia</taxon>
        <taxon>Desulfarculales</taxon>
        <taxon>Desulfarculaceae</taxon>
        <taxon>Dethiosulfatarculus</taxon>
    </lineage>
</organism>
<evidence type="ECO:0000256" key="3">
    <source>
        <dbReference type="PROSITE-ProRule" id="PRU00464"/>
    </source>
</evidence>
<dbReference type="RefSeq" id="WP_044350011.1">
    <property type="nucleotide sequence ID" value="NZ_AZAC01000021.1"/>
</dbReference>
<protein>
    <submittedName>
        <fullName evidence="5">Histidine triad (HIT) protein</fullName>
    </submittedName>
</protein>
<feature type="short sequence motif" description="Histidine triad motif" evidence="2 3">
    <location>
        <begin position="102"/>
        <end position="106"/>
    </location>
</feature>
<evidence type="ECO:0000256" key="1">
    <source>
        <dbReference type="PIRSR" id="PIRSR601310-1"/>
    </source>
</evidence>
<dbReference type="Pfam" id="PF01230">
    <property type="entry name" value="HIT"/>
    <property type="match status" value="1"/>
</dbReference>
<dbReference type="Gene3D" id="3.30.428.10">
    <property type="entry name" value="HIT-like"/>
    <property type="match status" value="1"/>
</dbReference>
<evidence type="ECO:0000256" key="2">
    <source>
        <dbReference type="PIRSR" id="PIRSR601310-3"/>
    </source>
</evidence>
<sequence length="143" mass="15420">MSYITKDDCLFCKIVAGEIPCHKVYEDDKTLAFADISPATKGHTLVISKNHAENLLEIASDDLAAVHMTSKKVARAAKDALGCDGVSILQLNGEASGQVVMHYHVHVIPRMNDDGLPLGHASERKPQTEGLEETAKAISQAIK</sequence>
<feature type="active site" description="Tele-AMP-histidine intermediate" evidence="1">
    <location>
        <position position="104"/>
    </location>
</feature>
<evidence type="ECO:0000259" key="4">
    <source>
        <dbReference type="PROSITE" id="PS51084"/>
    </source>
</evidence>
<dbReference type="STRING" id="1429043.X474_16660"/>
<keyword evidence="6" id="KW-1185">Reference proteome</keyword>
<dbReference type="PANTHER" id="PTHR46648">
    <property type="entry name" value="HIT FAMILY PROTEIN 1"/>
    <property type="match status" value="1"/>
</dbReference>
<dbReference type="Proteomes" id="UP000032233">
    <property type="component" value="Unassembled WGS sequence"/>
</dbReference>
<proteinExistence type="predicted"/>